<reference evidence="2 3" key="1">
    <citation type="submission" date="2019-07" db="EMBL/GenBank/DDBJ databases">
        <title>WGS assembly of Gossypium tomentosum.</title>
        <authorList>
            <person name="Chen Z.J."/>
            <person name="Sreedasyam A."/>
            <person name="Ando A."/>
            <person name="Song Q."/>
            <person name="De L."/>
            <person name="Hulse-Kemp A."/>
            <person name="Ding M."/>
            <person name="Ye W."/>
            <person name="Kirkbride R."/>
            <person name="Jenkins J."/>
            <person name="Plott C."/>
            <person name="Lovell J."/>
            <person name="Lin Y.-M."/>
            <person name="Vaughn R."/>
            <person name="Liu B."/>
            <person name="Li W."/>
            <person name="Simpson S."/>
            <person name="Scheffler B."/>
            <person name="Saski C."/>
            <person name="Grover C."/>
            <person name="Hu G."/>
            <person name="Conover J."/>
            <person name="Carlson J."/>
            <person name="Shu S."/>
            <person name="Boston L."/>
            <person name="Williams M."/>
            <person name="Peterson D."/>
            <person name="Mcgee K."/>
            <person name="Jones D."/>
            <person name="Wendel J."/>
            <person name="Stelly D."/>
            <person name="Grimwood J."/>
            <person name="Schmutz J."/>
        </authorList>
    </citation>
    <scope>NUCLEOTIDE SEQUENCE [LARGE SCALE GENOMIC DNA]</scope>
    <source>
        <strain evidence="2">7179.01</strain>
    </source>
</reference>
<dbReference type="Proteomes" id="UP000322667">
    <property type="component" value="Chromosome D10"/>
</dbReference>
<name>A0A5D2J5C5_GOSTO</name>
<feature type="region of interest" description="Disordered" evidence="1">
    <location>
        <begin position="1"/>
        <end position="34"/>
    </location>
</feature>
<protein>
    <submittedName>
        <fullName evidence="2">Uncharacterized protein</fullName>
    </submittedName>
</protein>
<keyword evidence="3" id="KW-1185">Reference proteome</keyword>
<proteinExistence type="predicted"/>
<evidence type="ECO:0000313" key="3">
    <source>
        <dbReference type="Proteomes" id="UP000322667"/>
    </source>
</evidence>
<accession>A0A5D2J5C5</accession>
<feature type="compositionally biased region" description="Basic and acidic residues" evidence="1">
    <location>
        <begin position="10"/>
        <end position="23"/>
    </location>
</feature>
<organism evidence="2 3">
    <name type="scientific">Gossypium tomentosum</name>
    <name type="common">Hawaiian cotton</name>
    <name type="synonym">Gossypium sandvicense</name>
    <dbReference type="NCBI Taxonomy" id="34277"/>
    <lineage>
        <taxon>Eukaryota</taxon>
        <taxon>Viridiplantae</taxon>
        <taxon>Streptophyta</taxon>
        <taxon>Embryophyta</taxon>
        <taxon>Tracheophyta</taxon>
        <taxon>Spermatophyta</taxon>
        <taxon>Magnoliopsida</taxon>
        <taxon>eudicotyledons</taxon>
        <taxon>Gunneridae</taxon>
        <taxon>Pentapetalae</taxon>
        <taxon>rosids</taxon>
        <taxon>malvids</taxon>
        <taxon>Malvales</taxon>
        <taxon>Malvaceae</taxon>
        <taxon>Malvoideae</taxon>
        <taxon>Gossypium</taxon>
    </lineage>
</organism>
<gene>
    <name evidence="2" type="ORF">ES332_D10G156100v1</name>
</gene>
<dbReference type="AlphaFoldDB" id="A0A5D2J5C5"/>
<sequence length="94" mass="10518">MSLSQKLKKHVDEGQCKPREPGRGYRAQPHPSKKSQLYAASKLAFISGAPAGCQCTVREPTESATCASKADRPLRYERMKETNFGGVEERLSWY</sequence>
<evidence type="ECO:0000313" key="2">
    <source>
        <dbReference type="EMBL" id="TYH49732.1"/>
    </source>
</evidence>
<evidence type="ECO:0000256" key="1">
    <source>
        <dbReference type="SAM" id="MobiDB-lite"/>
    </source>
</evidence>
<dbReference type="EMBL" id="CM017632">
    <property type="protein sequence ID" value="TYH49732.1"/>
    <property type="molecule type" value="Genomic_DNA"/>
</dbReference>